<evidence type="ECO:0000313" key="3">
    <source>
        <dbReference type="EMBL" id="GMA40240.1"/>
    </source>
</evidence>
<dbReference type="InterPro" id="IPR018946">
    <property type="entry name" value="PhoD-like_MPP"/>
</dbReference>
<proteinExistence type="predicted"/>
<dbReference type="InterPro" id="IPR029052">
    <property type="entry name" value="Metallo-depent_PP-like"/>
</dbReference>
<dbReference type="Gene3D" id="2.60.40.380">
    <property type="entry name" value="Purple acid phosphatase-like, N-terminal"/>
    <property type="match status" value="1"/>
</dbReference>
<dbReference type="InterPro" id="IPR052900">
    <property type="entry name" value="Phospholipid_Metab_Enz"/>
</dbReference>
<protein>
    <submittedName>
        <fullName evidence="3">Alkaline phosphatase</fullName>
    </submittedName>
</protein>
<dbReference type="PANTHER" id="PTHR43606:SF2">
    <property type="entry name" value="ALKALINE PHOSPHATASE FAMILY PROTEIN (AFU_ORTHOLOGUE AFUA_5G03860)"/>
    <property type="match status" value="1"/>
</dbReference>
<sequence length="527" mass="58504">MALPTVSPDVGVDRRHVLTGMGVLGAAALLGLDAAPASAAPRDYPFTLGVASGCPAPDGVVLWTRLAPTPFEADGGMKQPAGVQWQVAEDSRMRRVVARGQVRTSAALAHSVHIELSGLEADRVYYYRFRTGRNESAIGRTRTLPRPGARVDQLTFAFASCQDYASGYYSPYAHMANDDLDFVVHLGDYVYEGAIPADGGYRKKKNSVPTPARPAPSSLEQWRYRYALYKRDPQLQLVHARFPWFVTWDDHEVVNDYAGNHSQYEGKKDITALRRAAYQAYYEHQPLPHSSSPTRSGMRIYRAAPYGDLAHLWMLDGRQYRDVPPCGWGEAPACEPQNAANISMLGRRQESWLHGGLAASGAMWNILGNNVMVSRLDHDGDKGDVLWHDAWDGYPAARRRLLDTMVEAGTRNPVFVTGDWHSTFVNDVHQDFNRSGSPVVATEFVGTSITTNGDRAVYGPYYGPMIGYNPHITFFDGDRRGYVRCTVDRSQWRTDLQMVDTVSRPDANIETLASFVVEEGRPGAVRD</sequence>
<gene>
    <name evidence="3" type="ORF">GCM10025883_22850</name>
</gene>
<evidence type="ECO:0000313" key="4">
    <source>
        <dbReference type="Proteomes" id="UP001157126"/>
    </source>
</evidence>
<keyword evidence="4" id="KW-1185">Reference proteome</keyword>
<dbReference type="SUPFAM" id="SSF56300">
    <property type="entry name" value="Metallo-dependent phosphatases"/>
    <property type="match status" value="1"/>
</dbReference>
<reference evidence="4" key="1">
    <citation type="journal article" date="2019" name="Int. J. Syst. Evol. Microbiol.">
        <title>The Global Catalogue of Microorganisms (GCM) 10K type strain sequencing project: providing services to taxonomists for standard genome sequencing and annotation.</title>
        <authorList>
            <consortium name="The Broad Institute Genomics Platform"/>
            <consortium name="The Broad Institute Genome Sequencing Center for Infectious Disease"/>
            <person name="Wu L."/>
            <person name="Ma J."/>
        </authorList>
    </citation>
    <scope>NUCLEOTIDE SEQUENCE [LARGE SCALE GENOMIC DNA]</scope>
    <source>
        <strain evidence="4">NBRC 113072</strain>
    </source>
</reference>
<dbReference type="CDD" id="cd07389">
    <property type="entry name" value="MPP_PhoD"/>
    <property type="match status" value="1"/>
</dbReference>
<dbReference type="RefSeq" id="WP_284303974.1">
    <property type="nucleotide sequence ID" value="NZ_BSUO01000001.1"/>
</dbReference>
<evidence type="ECO:0000259" key="1">
    <source>
        <dbReference type="Pfam" id="PF09423"/>
    </source>
</evidence>
<dbReference type="Pfam" id="PF09423">
    <property type="entry name" value="PhoD"/>
    <property type="match status" value="1"/>
</dbReference>
<dbReference type="Proteomes" id="UP001157126">
    <property type="component" value="Unassembled WGS sequence"/>
</dbReference>
<dbReference type="Gene3D" id="3.60.21.70">
    <property type="entry name" value="PhoD-like phosphatase"/>
    <property type="match status" value="1"/>
</dbReference>
<accession>A0ABQ6IQP9</accession>
<dbReference type="InterPro" id="IPR006311">
    <property type="entry name" value="TAT_signal"/>
</dbReference>
<feature type="domain" description="Phospholipase D N-terminal" evidence="2">
    <location>
        <begin position="48"/>
        <end position="143"/>
    </location>
</feature>
<dbReference type="PROSITE" id="PS51318">
    <property type="entry name" value="TAT"/>
    <property type="match status" value="1"/>
</dbReference>
<comment type="caution">
    <text evidence="3">The sequence shown here is derived from an EMBL/GenBank/DDBJ whole genome shotgun (WGS) entry which is preliminary data.</text>
</comment>
<dbReference type="EMBL" id="BSUO01000001">
    <property type="protein sequence ID" value="GMA40240.1"/>
    <property type="molecule type" value="Genomic_DNA"/>
</dbReference>
<dbReference type="InterPro" id="IPR038607">
    <property type="entry name" value="PhoD-like_sf"/>
</dbReference>
<name>A0ABQ6IQP9_9MICO</name>
<organism evidence="3 4">
    <name type="scientific">Mobilicoccus caccae</name>
    <dbReference type="NCBI Taxonomy" id="1859295"/>
    <lineage>
        <taxon>Bacteria</taxon>
        <taxon>Bacillati</taxon>
        <taxon>Actinomycetota</taxon>
        <taxon>Actinomycetes</taxon>
        <taxon>Micrococcales</taxon>
        <taxon>Dermatophilaceae</taxon>
        <taxon>Mobilicoccus</taxon>
    </lineage>
</organism>
<evidence type="ECO:0000259" key="2">
    <source>
        <dbReference type="Pfam" id="PF16655"/>
    </source>
</evidence>
<dbReference type="Pfam" id="PF16655">
    <property type="entry name" value="PhoD_N"/>
    <property type="match status" value="1"/>
</dbReference>
<feature type="domain" description="PhoD-like phosphatase metallophosphatase" evidence="1">
    <location>
        <begin position="156"/>
        <end position="496"/>
    </location>
</feature>
<dbReference type="InterPro" id="IPR032093">
    <property type="entry name" value="PhoD_N"/>
</dbReference>
<dbReference type="PANTHER" id="PTHR43606">
    <property type="entry name" value="PHOSPHATASE, PUTATIVE (AFU_ORTHOLOGUE AFUA_6G08710)-RELATED"/>
    <property type="match status" value="1"/>
</dbReference>